<organism evidence="3 4">
    <name type="scientific">Chloroherpeton thalassium (strain ATCC 35110 / GB-78)</name>
    <dbReference type="NCBI Taxonomy" id="517418"/>
    <lineage>
        <taxon>Bacteria</taxon>
        <taxon>Pseudomonadati</taxon>
        <taxon>Chlorobiota</taxon>
        <taxon>Chlorobiia</taxon>
        <taxon>Chlorobiales</taxon>
        <taxon>Chloroherpetonaceae</taxon>
        <taxon>Chloroherpeton</taxon>
    </lineage>
</organism>
<evidence type="ECO:0000313" key="4">
    <source>
        <dbReference type="Proteomes" id="UP000001208"/>
    </source>
</evidence>
<dbReference type="PANTHER" id="PTHR31793">
    <property type="entry name" value="4-HYDROXYBENZOYL-COA THIOESTERASE FAMILY MEMBER"/>
    <property type="match status" value="1"/>
</dbReference>
<evidence type="ECO:0000256" key="2">
    <source>
        <dbReference type="ARBA" id="ARBA00022801"/>
    </source>
</evidence>
<dbReference type="GO" id="GO:0047617">
    <property type="term" value="F:fatty acyl-CoA hydrolase activity"/>
    <property type="evidence" value="ECO:0007669"/>
    <property type="project" value="TreeGrafter"/>
</dbReference>
<dbReference type="PIRSF" id="PIRSF003230">
    <property type="entry name" value="YbgC"/>
    <property type="match status" value="1"/>
</dbReference>
<dbReference type="Gene3D" id="3.10.129.10">
    <property type="entry name" value="Hotdog Thioesterase"/>
    <property type="match status" value="1"/>
</dbReference>
<comment type="similarity">
    <text evidence="1">Belongs to the 4-hydroxybenzoyl-CoA thioesterase family.</text>
</comment>
<name>B3QT13_CHLT3</name>
<proteinExistence type="inferred from homology"/>
<dbReference type="EMBL" id="CP001100">
    <property type="protein sequence ID" value="ACF12656.1"/>
    <property type="molecule type" value="Genomic_DNA"/>
</dbReference>
<dbReference type="NCBIfam" id="TIGR00051">
    <property type="entry name" value="YbgC/FadM family acyl-CoA thioesterase"/>
    <property type="match status" value="1"/>
</dbReference>
<sequence length="138" mass="16028">MKKVETRFKVRSYELDSFGHVNHAVYVQYLEFARSEMFRSIGFSMQDAFRKGIYPVVANLTVNYRKELLLHDEVLLTCFISKIGRSSFTIREEGYKLTNGQMKAFDAEVVMAFVDKTSSVSVMIPTEVRNQFQQLLFS</sequence>
<dbReference type="eggNOG" id="COG0824">
    <property type="taxonomic scope" value="Bacteria"/>
</dbReference>
<protein>
    <submittedName>
        <fullName evidence="3">Thioesterase superfamily protein</fullName>
    </submittedName>
</protein>
<gene>
    <name evidence="3" type="ordered locus">Ctha_0185</name>
</gene>
<dbReference type="STRING" id="517418.Ctha_0185"/>
<dbReference type="InterPro" id="IPR006684">
    <property type="entry name" value="YbgC/YbaW"/>
</dbReference>
<dbReference type="Pfam" id="PF13279">
    <property type="entry name" value="4HBT_2"/>
    <property type="match status" value="1"/>
</dbReference>
<keyword evidence="2" id="KW-0378">Hydrolase</keyword>
<evidence type="ECO:0000313" key="3">
    <source>
        <dbReference type="EMBL" id="ACF12656.1"/>
    </source>
</evidence>
<accession>B3QT13</accession>
<dbReference type="OrthoDB" id="9791529at2"/>
<dbReference type="PANTHER" id="PTHR31793:SF27">
    <property type="entry name" value="NOVEL THIOESTERASE SUPERFAMILY DOMAIN AND SAPOSIN A-TYPE DOMAIN CONTAINING PROTEIN (0610012H03RIK)"/>
    <property type="match status" value="1"/>
</dbReference>
<dbReference type="SUPFAM" id="SSF54637">
    <property type="entry name" value="Thioesterase/thiol ester dehydrase-isomerase"/>
    <property type="match status" value="1"/>
</dbReference>
<evidence type="ECO:0000256" key="1">
    <source>
        <dbReference type="ARBA" id="ARBA00005953"/>
    </source>
</evidence>
<dbReference type="HOGENOM" id="CLU_101141_4_2_10"/>
<reference evidence="3 4" key="1">
    <citation type="submission" date="2008-06" db="EMBL/GenBank/DDBJ databases">
        <title>Complete sequence of Chloroherpeton thalassium ATCC 35110.</title>
        <authorList>
            <consortium name="US DOE Joint Genome Institute"/>
            <person name="Lucas S."/>
            <person name="Copeland A."/>
            <person name="Lapidus A."/>
            <person name="Glavina del Rio T."/>
            <person name="Dalin E."/>
            <person name="Tice H."/>
            <person name="Bruce D."/>
            <person name="Goodwin L."/>
            <person name="Pitluck S."/>
            <person name="Schmutz J."/>
            <person name="Larimer F."/>
            <person name="Land M."/>
            <person name="Hauser L."/>
            <person name="Kyrpides N."/>
            <person name="Mikhailova N."/>
            <person name="Liu Z."/>
            <person name="Li T."/>
            <person name="Zhao F."/>
            <person name="Overmann J."/>
            <person name="Bryant D.A."/>
            <person name="Richardson P."/>
        </authorList>
    </citation>
    <scope>NUCLEOTIDE SEQUENCE [LARGE SCALE GENOMIC DNA]</scope>
    <source>
        <strain evidence="4">ATCC 35110 / GB-78</strain>
    </source>
</reference>
<dbReference type="RefSeq" id="WP_012498740.1">
    <property type="nucleotide sequence ID" value="NC_011026.1"/>
</dbReference>
<dbReference type="AlphaFoldDB" id="B3QT13"/>
<dbReference type="CDD" id="cd00586">
    <property type="entry name" value="4HBT"/>
    <property type="match status" value="1"/>
</dbReference>
<keyword evidence="4" id="KW-1185">Reference proteome</keyword>
<dbReference type="InterPro" id="IPR050563">
    <property type="entry name" value="4-hydroxybenzoyl-CoA_TE"/>
</dbReference>
<dbReference type="KEGG" id="cts:Ctha_0185"/>
<dbReference type="Proteomes" id="UP000001208">
    <property type="component" value="Chromosome"/>
</dbReference>
<dbReference type="InterPro" id="IPR029069">
    <property type="entry name" value="HotDog_dom_sf"/>
</dbReference>